<evidence type="ECO:0000256" key="5">
    <source>
        <dbReference type="ARBA" id="ARBA00022989"/>
    </source>
</evidence>
<keyword evidence="3" id="KW-1003">Cell membrane</keyword>
<dbReference type="InterPro" id="IPR050697">
    <property type="entry name" value="Adenylyl/Guanylyl_Cyclase_3/4"/>
</dbReference>
<evidence type="ECO:0000256" key="3">
    <source>
        <dbReference type="ARBA" id="ARBA00022475"/>
    </source>
</evidence>
<accession>A0A370DHN7</accession>
<dbReference type="Gene3D" id="3.30.70.1230">
    <property type="entry name" value="Nucleotide cyclase"/>
    <property type="match status" value="1"/>
</dbReference>
<dbReference type="Proteomes" id="UP000254266">
    <property type="component" value="Unassembled WGS sequence"/>
</dbReference>
<dbReference type="Pfam" id="PF00211">
    <property type="entry name" value="Guanylate_cyc"/>
    <property type="match status" value="1"/>
</dbReference>
<dbReference type="InterPro" id="IPR001054">
    <property type="entry name" value="A/G_cyclase"/>
</dbReference>
<sequence>MFKQRIFRYSLGLLITFILFANASGIIPLRFVETMENLSYDFRLQLSLPSEIDKKVIIIDIDEKSLAEIGQWPWERNVLGNIVNNLFDYYNINVLGFDILFAEKDEDPSDKILSQLSNSTISSSADFQRIINNNQDIMHRDESLAKSLESNNTVLGIIFNNHAKHLTKGLLPPSIPQFTPEIIKSFDFLDPSGYTANIDTLQKQATSGGFFDNPLIDEDGVFRRVPLLQSYDGKLYPSLALEITRLSLQNNILKLGYGSSDEFEGSKSLEWVYVGEIAIPVDEHSAVMVPYVGKQKTFDYISAADILNKSIARNLLKDKIAIFGTSAAGLLDLRTTPLESAYPGVEVHANIIQGILDQTIKHKPEYMIGFEILLLFLLGIILTIALPMLSPAWSTFSAALTIGVILLLDNYAWNQLMVIMPIASPLILVIMLYMMNMSYGFFVESRGKRQLTHLFGQYVPPDLVDEMSRNLKEINLDGEVRKMTVLFTDVRGFTSISEKMQPKELTTFINAFLTPLTEVIHTNRGTIDKYMGDAIMAFWGAPLKDPQHARNALNAGMDMLVAINKLNKHFKSKGQPEIKIGIGINTGDMNVGNKGSEFRVDYTVLGDSVNLGSRLEGLTKNYGVDFIVNESTRHEVPEFEYRMLDIVKVKGKDKPVTIFEPVGLVENVDKLVRKQIKEFHHALKLYKQQNWDGAEQSLFQLSQQEPDRMIYKIYLDRIAVFRANPPETNWDGVYTHTSK</sequence>
<feature type="domain" description="Guanylate cyclase" evidence="8">
    <location>
        <begin position="484"/>
        <end position="616"/>
    </location>
</feature>
<dbReference type="SUPFAM" id="SSF55073">
    <property type="entry name" value="Nucleotide cyclase"/>
    <property type="match status" value="1"/>
</dbReference>
<evidence type="ECO:0000256" key="7">
    <source>
        <dbReference type="SAM" id="Phobius"/>
    </source>
</evidence>
<dbReference type="InterPro" id="IPR029787">
    <property type="entry name" value="Nucleotide_cyclase"/>
</dbReference>
<dbReference type="InterPro" id="IPR007890">
    <property type="entry name" value="CHASE2"/>
</dbReference>
<dbReference type="AlphaFoldDB" id="A0A370DHN7"/>
<dbReference type="EMBL" id="QFXC01000007">
    <property type="protein sequence ID" value="RDH84439.1"/>
    <property type="molecule type" value="Genomic_DNA"/>
</dbReference>
<dbReference type="Pfam" id="PF05226">
    <property type="entry name" value="CHASE2"/>
    <property type="match status" value="1"/>
</dbReference>
<keyword evidence="5 7" id="KW-1133">Transmembrane helix</keyword>
<evidence type="ECO:0000313" key="9">
    <source>
        <dbReference type="EMBL" id="RDH84439.1"/>
    </source>
</evidence>
<protein>
    <submittedName>
        <fullName evidence="9">Adenylate/guanylate cyclase domain-containing protein</fullName>
    </submittedName>
</protein>
<dbReference type="GO" id="GO:0004016">
    <property type="term" value="F:adenylate cyclase activity"/>
    <property type="evidence" value="ECO:0007669"/>
    <property type="project" value="UniProtKB-ARBA"/>
</dbReference>
<dbReference type="FunFam" id="3.30.70.1230:FF:000016">
    <property type="entry name" value="Adenylate/guanylate cyclase domain-containing protein"/>
    <property type="match status" value="1"/>
</dbReference>
<feature type="transmembrane region" description="Helical" evidence="7">
    <location>
        <begin position="393"/>
        <end position="413"/>
    </location>
</feature>
<dbReference type="SMART" id="SM01080">
    <property type="entry name" value="CHASE2"/>
    <property type="match status" value="1"/>
</dbReference>
<dbReference type="SMART" id="SM00044">
    <property type="entry name" value="CYCc"/>
    <property type="match status" value="1"/>
</dbReference>
<dbReference type="GO" id="GO:0035556">
    <property type="term" value="P:intracellular signal transduction"/>
    <property type="evidence" value="ECO:0007669"/>
    <property type="project" value="InterPro"/>
</dbReference>
<feature type="transmembrane region" description="Helical" evidence="7">
    <location>
        <begin position="419"/>
        <end position="442"/>
    </location>
</feature>
<comment type="subcellular location">
    <subcellularLocation>
        <location evidence="1">Cell envelope</location>
    </subcellularLocation>
</comment>
<organism evidence="9 10">
    <name type="scientific">endosymbiont of Galathealinum brachiosum</name>
    <dbReference type="NCBI Taxonomy" id="2200906"/>
    <lineage>
        <taxon>Bacteria</taxon>
        <taxon>Pseudomonadati</taxon>
        <taxon>Pseudomonadota</taxon>
        <taxon>Gammaproteobacteria</taxon>
        <taxon>sulfur-oxidizing symbionts</taxon>
    </lineage>
</organism>
<dbReference type="PROSITE" id="PS50125">
    <property type="entry name" value="GUANYLATE_CYCLASE_2"/>
    <property type="match status" value="1"/>
</dbReference>
<evidence type="ECO:0000259" key="8">
    <source>
        <dbReference type="PROSITE" id="PS50125"/>
    </source>
</evidence>
<proteinExistence type="inferred from homology"/>
<comment type="similarity">
    <text evidence="2">Belongs to the adenylyl cyclase class-3 family.</text>
</comment>
<dbReference type="PANTHER" id="PTHR43081:SF1">
    <property type="entry name" value="ADENYLATE CYCLASE, TERMINAL-DIFFERENTIATION SPECIFIC"/>
    <property type="match status" value="1"/>
</dbReference>
<dbReference type="GO" id="GO:0030313">
    <property type="term" value="C:cell envelope"/>
    <property type="evidence" value="ECO:0007669"/>
    <property type="project" value="UniProtKB-SubCell"/>
</dbReference>
<reference evidence="9 10" key="1">
    <citation type="journal article" date="2018" name="ISME J.">
        <title>Endosymbiont genomes yield clues of tubeworm success.</title>
        <authorList>
            <person name="Li Y."/>
            <person name="Liles M.R."/>
            <person name="Halanych K.M."/>
        </authorList>
    </citation>
    <scope>NUCLEOTIDE SEQUENCE [LARGE SCALE GENOMIC DNA]</scope>
    <source>
        <strain evidence="9">A1464</strain>
    </source>
</reference>
<gene>
    <name evidence="9" type="ORF">DIZ80_02880</name>
</gene>
<keyword evidence="4 7" id="KW-0812">Transmembrane</keyword>
<evidence type="ECO:0000256" key="2">
    <source>
        <dbReference type="ARBA" id="ARBA00005381"/>
    </source>
</evidence>
<dbReference type="CDD" id="cd07302">
    <property type="entry name" value="CHD"/>
    <property type="match status" value="1"/>
</dbReference>
<keyword evidence="6 7" id="KW-0472">Membrane</keyword>
<comment type="caution">
    <text evidence="9">The sequence shown here is derived from an EMBL/GenBank/DDBJ whole genome shotgun (WGS) entry which is preliminary data.</text>
</comment>
<evidence type="ECO:0000256" key="4">
    <source>
        <dbReference type="ARBA" id="ARBA00022692"/>
    </source>
</evidence>
<dbReference type="PANTHER" id="PTHR43081">
    <property type="entry name" value="ADENYLATE CYCLASE, TERMINAL-DIFFERENTIATION SPECIFIC-RELATED"/>
    <property type="match status" value="1"/>
</dbReference>
<name>A0A370DHN7_9GAMM</name>
<evidence type="ECO:0000256" key="1">
    <source>
        <dbReference type="ARBA" id="ARBA00004196"/>
    </source>
</evidence>
<feature type="transmembrane region" description="Helical" evidence="7">
    <location>
        <begin position="366"/>
        <end position="386"/>
    </location>
</feature>
<keyword evidence="10" id="KW-1185">Reference proteome</keyword>
<evidence type="ECO:0000313" key="10">
    <source>
        <dbReference type="Proteomes" id="UP000254266"/>
    </source>
</evidence>
<evidence type="ECO:0000256" key="6">
    <source>
        <dbReference type="ARBA" id="ARBA00023136"/>
    </source>
</evidence>
<dbReference type="GO" id="GO:0006171">
    <property type="term" value="P:cAMP biosynthetic process"/>
    <property type="evidence" value="ECO:0007669"/>
    <property type="project" value="TreeGrafter"/>
</dbReference>